<evidence type="ECO:0000256" key="3">
    <source>
        <dbReference type="ARBA" id="ARBA00006008"/>
    </source>
</evidence>
<dbReference type="SUPFAM" id="SSF102712">
    <property type="entry name" value="JAB1/MPN domain"/>
    <property type="match status" value="1"/>
</dbReference>
<evidence type="ECO:0000256" key="7">
    <source>
        <dbReference type="ARBA" id="ARBA00022723"/>
    </source>
</evidence>
<dbReference type="InterPro" id="IPR037518">
    <property type="entry name" value="MPN"/>
</dbReference>
<keyword evidence="11" id="KW-0482">Metalloprotease</keyword>
<dbReference type="PROSITE" id="PS50249">
    <property type="entry name" value="MPN"/>
    <property type="match status" value="1"/>
</dbReference>
<dbReference type="Pfam" id="PF01398">
    <property type="entry name" value="JAB"/>
    <property type="match status" value="1"/>
</dbReference>
<keyword evidence="12" id="KW-0539">Nucleus</keyword>
<dbReference type="AlphaFoldDB" id="A0ABD3PHB0"/>
<evidence type="ECO:0000256" key="10">
    <source>
        <dbReference type="ARBA" id="ARBA00022833"/>
    </source>
</evidence>
<reference evidence="15 16" key="1">
    <citation type="submission" date="2024-10" db="EMBL/GenBank/DDBJ databases">
        <title>Updated reference genomes for cyclostephanoid diatoms.</title>
        <authorList>
            <person name="Roberts W.R."/>
            <person name="Alverson A.J."/>
        </authorList>
    </citation>
    <scope>NUCLEOTIDE SEQUENCE [LARGE SCALE GENOMIC DNA]</scope>
    <source>
        <strain evidence="15 16">AJA010-31</strain>
    </source>
</reference>
<dbReference type="InterPro" id="IPR000555">
    <property type="entry name" value="JAMM/MPN+_dom"/>
</dbReference>
<evidence type="ECO:0000256" key="4">
    <source>
        <dbReference type="ARBA" id="ARBA00014880"/>
    </source>
</evidence>
<gene>
    <name evidence="15" type="ORF">ACHAWO_013281</name>
</gene>
<evidence type="ECO:0000256" key="2">
    <source>
        <dbReference type="ARBA" id="ARBA00004496"/>
    </source>
</evidence>
<comment type="similarity">
    <text evidence="3">Belongs to the peptidase M67A family. CSN5 subfamily.</text>
</comment>
<sequence>MATESTVPVNTTASSELQYYACDDAALEAHRKSCPWKDDPVYFKKVSLSPSSVMKMMTHCHSGVQKGIAKSGTPIEVMGLLLGRPCPNSPSLIVTDVFPLPIEGFETRVIADDEDVINHMIALGESLENTRKEKFMGWYHSHPFDVGQHSHCFLSQTDVSTQLQWQRAEDPHGNPFLAIVVDPLRSAAKNTPILKAFRCYPPEYNNPVPNTCPNGEVINEEQGRLEQWGSCWSSYYELNVEYFMSSGARNVLSLLTQSFLWMRALGTAEHDGKCSCAERIGRAAEKIRRLDVGSGGERDGRGAVDSMPPEFDQGDRRGGVPRGRATSNPRSTIGGGFVPSAGVSSGPKGDIKPAATAKEDVSEFGKACQAVVDIATEKLVESIAQVSKKELFTS</sequence>
<dbReference type="GO" id="GO:0006508">
    <property type="term" value="P:proteolysis"/>
    <property type="evidence" value="ECO:0007669"/>
    <property type="project" value="UniProtKB-KW"/>
</dbReference>
<dbReference type="PANTHER" id="PTHR10410">
    <property type="entry name" value="EUKARYOTIC TRANSLATION INITIATION FACTOR 3 -RELATED"/>
    <property type="match status" value="1"/>
</dbReference>
<dbReference type="Proteomes" id="UP001530400">
    <property type="component" value="Unassembled WGS sequence"/>
</dbReference>
<evidence type="ECO:0000256" key="12">
    <source>
        <dbReference type="ARBA" id="ARBA00023242"/>
    </source>
</evidence>
<organism evidence="15 16">
    <name type="scientific">Cyclotella atomus</name>
    <dbReference type="NCBI Taxonomy" id="382360"/>
    <lineage>
        <taxon>Eukaryota</taxon>
        <taxon>Sar</taxon>
        <taxon>Stramenopiles</taxon>
        <taxon>Ochrophyta</taxon>
        <taxon>Bacillariophyta</taxon>
        <taxon>Coscinodiscophyceae</taxon>
        <taxon>Thalassiosirophycidae</taxon>
        <taxon>Stephanodiscales</taxon>
        <taxon>Stephanodiscaceae</taxon>
        <taxon>Cyclotella</taxon>
    </lineage>
</organism>
<dbReference type="CDD" id="cd08069">
    <property type="entry name" value="MPN_RPN11_CSN5"/>
    <property type="match status" value="1"/>
</dbReference>
<evidence type="ECO:0000256" key="5">
    <source>
        <dbReference type="ARBA" id="ARBA00022490"/>
    </source>
</evidence>
<feature type="compositionally biased region" description="Basic and acidic residues" evidence="13">
    <location>
        <begin position="291"/>
        <end position="302"/>
    </location>
</feature>
<evidence type="ECO:0000256" key="8">
    <source>
        <dbReference type="ARBA" id="ARBA00022790"/>
    </source>
</evidence>
<keyword evidence="9" id="KW-0378">Hydrolase</keyword>
<name>A0ABD3PHB0_9STRA</name>
<feature type="domain" description="MPN" evidence="14">
    <location>
        <begin position="46"/>
        <end position="203"/>
    </location>
</feature>
<dbReference type="EMBL" id="JALLPJ020000624">
    <property type="protein sequence ID" value="KAL3787097.1"/>
    <property type="molecule type" value="Genomic_DNA"/>
</dbReference>
<keyword evidence="7" id="KW-0479">Metal-binding</keyword>
<evidence type="ECO:0000256" key="13">
    <source>
        <dbReference type="SAM" id="MobiDB-lite"/>
    </source>
</evidence>
<protein>
    <recommendedName>
        <fullName evidence="4">COP9 signalosome complex subunit 5</fullName>
    </recommendedName>
</protein>
<comment type="caution">
    <text evidence="15">The sequence shown here is derived from an EMBL/GenBank/DDBJ whole genome shotgun (WGS) entry which is preliminary data.</text>
</comment>
<keyword evidence="6" id="KW-0645">Protease</keyword>
<evidence type="ECO:0000256" key="6">
    <source>
        <dbReference type="ARBA" id="ARBA00022670"/>
    </source>
</evidence>
<dbReference type="SMART" id="SM00232">
    <property type="entry name" value="JAB_MPN"/>
    <property type="match status" value="1"/>
</dbReference>
<dbReference type="GO" id="GO:0046872">
    <property type="term" value="F:metal ion binding"/>
    <property type="evidence" value="ECO:0007669"/>
    <property type="project" value="UniProtKB-KW"/>
</dbReference>
<dbReference type="InterPro" id="IPR050242">
    <property type="entry name" value="JAMM_MPN+_peptidase_M67A"/>
</dbReference>
<evidence type="ECO:0000313" key="16">
    <source>
        <dbReference type="Proteomes" id="UP001530400"/>
    </source>
</evidence>
<dbReference type="GO" id="GO:0008180">
    <property type="term" value="C:COP9 signalosome"/>
    <property type="evidence" value="ECO:0007669"/>
    <property type="project" value="UniProtKB-KW"/>
</dbReference>
<keyword evidence="10" id="KW-0862">Zinc</keyword>
<evidence type="ECO:0000256" key="11">
    <source>
        <dbReference type="ARBA" id="ARBA00023049"/>
    </source>
</evidence>
<keyword evidence="16" id="KW-1185">Reference proteome</keyword>
<proteinExistence type="inferred from homology"/>
<evidence type="ECO:0000259" key="14">
    <source>
        <dbReference type="PROSITE" id="PS50249"/>
    </source>
</evidence>
<keyword evidence="8" id="KW-0736">Signalosome</keyword>
<dbReference type="FunFam" id="3.40.140.10:FF:000203">
    <property type="entry name" value="COP9 signalosome complex subunit 5"/>
    <property type="match status" value="1"/>
</dbReference>
<evidence type="ECO:0000256" key="1">
    <source>
        <dbReference type="ARBA" id="ARBA00004123"/>
    </source>
</evidence>
<evidence type="ECO:0000313" key="15">
    <source>
        <dbReference type="EMBL" id="KAL3787097.1"/>
    </source>
</evidence>
<keyword evidence="5" id="KW-0963">Cytoplasm</keyword>
<feature type="region of interest" description="Disordered" evidence="13">
    <location>
        <begin position="291"/>
        <end position="354"/>
    </location>
</feature>
<evidence type="ECO:0000256" key="9">
    <source>
        <dbReference type="ARBA" id="ARBA00022801"/>
    </source>
</evidence>
<accession>A0ABD3PHB0</accession>
<dbReference type="Gene3D" id="3.40.140.10">
    <property type="entry name" value="Cytidine Deaminase, domain 2"/>
    <property type="match status" value="1"/>
</dbReference>
<comment type="subcellular location">
    <subcellularLocation>
        <location evidence="2">Cytoplasm</location>
    </subcellularLocation>
    <subcellularLocation>
        <location evidence="1">Nucleus</location>
    </subcellularLocation>
</comment>
<dbReference type="GO" id="GO:0005737">
    <property type="term" value="C:cytoplasm"/>
    <property type="evidence" value="ECO:0007669"/>
    <property type="project" value="UniProtKB-SubCell"/>
</dbReference>
<dbReference type="GO" id="GO:0008237">
    <property type="term" value="F:metallopeptidase activity"/>
    <property type="evidence" value="ECO:0007669"/>
    <property type="project" value="UniProtKB-KW"/>
</dbReference>